<accession>A0A914WML3</accession>
<feature type="transmembrane region" description="Helical" evidence="1">
    <location>
        <begin position="42"/>
        <end position="68"/>
    </location>
</feature>
<protein>
    <submittedName>
        <fullName evidence="3">Uncharacterized protein</fullName>
    </submittedName>
</protein>
<evidence type="ECO:0000313" key="2">
    <source>
        <dbReference type="Proteomes" id="UP000887566"/>
    </source>
</evidence>
<evidence type="ECO:0000256" key="1">
    <source>
        <dbReference type="SAM" id="Phobius"/>
    </source>
</evidence>
<dbReference type="Proteomes" id="UP000887566">
    <property type="component" value="Unplaced"/>
</dbReference>
<organism evidence="2 3">
    <name type="scientific">Plectus sambesii</name>
    <dbReference type="NCBI Taxonomy" id="2011161"/>
    <lineage>
        <taxon>Eukaryota</taxon>
        <taxon>Metazoa</taxon>
        <taxon>Ecdysozoa</taxon>
        <taxon>Nematoda</taxon>
        <taxon>Chromadorea</taxon>
        <taxon>Plectida</taxon>
        <taxon>Plectina</taxon>
        <taxon>Plectoidea</taxon>
        <taxon>Plectidae</taxon>
        <taxon>Plectus</taxon>
    </lineage>
</organism>
<proteinExistence type="predicted"/>
<keyword evidence="1" id="KW-1133">Transmembrane helix</keyword>
<keyword evidence="1" id="KW-0812">Transmembrane</keyword>
<dbReference type="WBParaSite" id="PSAMB.scaffold4483size14454.g24466.t1">
    <property type="protein sequence ID" value="PSAMB.scaffold4483size14454.g24466.t1"/>
    <property type="gene ID" value="PSAMB.scaffold4483size14454.g24466"/>
</dbReference>
<dbReference type="AlphaFoldDB" id="A0A914WML3"/>
<evidence type="ECO:0000313" key="3">
    <source>
        <dbReference type="WBParaSite" id="PSAMB.scaffold4483size14454.g24466.t1"/>
    </source>
</evidence>
<reference evidence="3" key="1">
    <citation type="submission" date="2022-11" db="UniProtKB">
        <authorList>
            <consortium name="WormBaseParasite"/>
        </authorList>
    </citation>
    <scope>IDENTIFICATION</scope>
</reference>
<name>A0A914WML3_9BILA</name>
<sequence length="120" mass="13733">MPLVTIHEVEEEEDEEAEANVLNALVRSSKYKQSQCKHMERFYFLPHFFMILLLIAVLGAVIIAATMLGGLDKAPPDSVLLEKNYTDRLQTIIQTRRLLFSYRATRQRAKIADIIAKANK</sequence>
<keyword evidence="1" id="KW-0472">Membrane</keyword>
<keyword evidence="2" id="KW-1185">Reference proteome</keyword>